<reference evidence="1 2" key="1">
    <citation type="submission" date="2014-02" db="EMBL/GenBank/DDBJ databases">
        <title>The small core and large imbalanced accessory genome model reveals a collaborative survival strategy of Sorangium cellulosum strains in nature.</title>
        <authorList>
            <person name="Han K."/>
            <person name="Peng R."/>
            <person name="Blom J."/>
            <person name="Li Y.-Z."/>
        </authorList>
    </citation>
    <scope>NUCLEOTIDE SEQUENCE [LARGE SCALE GENOMIC DNA]</scope>
    <source>
        <strain evidence="1 2">So0008-312</strain>
    </source>
</reference>
<organism evidence="1 2">
    <name type="scientific">Sorangium cellulosum</name>
    <name type="common">Polyangium cellulosum</name>
    <dbReference type="NCBI Taxonomy" id="56"/>
    <lineage>
        <taxon>Bacteria</taxon>
        <taxon>Pseudomonadati</taxon>
        <taxon>Myxococcota</taxon>
        <taxon>Polyangia</taxon>
        <taxon>Polyangiales</taxon>
        <taxon>Polyangiaceae</taxon>
        <taxon>Sorangium</taxon>
    </lineage>
</organism>
<accession>A0A150QID1</accession>
<name>A0A150QID1_SORCE</name>
<evidence type="ECO:0000313" key="2">
    <source>
        <dbReference type="Proteomes" id="UP000075260"/>
    </source>
</evidence>
<evidence type="ECO:0000313" key="1">
    <source>
        <dbReference type="EMBL" id="KYF67731.1"/>
    </source>
</evidence>
<dbReference type="Proteomes" id="UP000075260">
    <property type="component" value="Unassembled WGS sequence"/>
</dbReference>
<dbReference type="OrthoDB" id="5516780at2"/>
<dbReference type="EMBL" id="JEMA01000619">
    <property type="protein sequence ID" value="KYF67731.1"/>
    <property type="molecule type" value="Genomic_DNA"/>
</dbReference>
<proteinExistence type="predicted"/>
<dbReference type="AlphaFoldDB" id="A0A150QID1"/>
<comment type="caution">
    <text evidence="1">The sequence shown here is derived from an EMBL/GenBank/DDBJ whole genome shotgun (WGS) entry which is preliminary data.</text>
</comment>
<protein>
    <submittedName>
        <fullName evidence="1">Uncharacterized protein</fullName>
    </submittedName>
</protein>
<gene>
    <name evidence="1" type="ORF">BE15_38910</name>
</gene>
<sequence>MRAAPRGAKERRATMSYTGNERRRHRVFITRNTEYHVRDEICVAVRDRAARKFRPAHLALHLKLQGAVRINPNGVVIPEPQHARVGAPIYFTQADADGLERQIVTSRVERIERPEKSTVLQYPS</sequence>